<comment type="caution">
    <text evidence="1">The sequence shown here is derived from an EMBL/GenBank/DDBJ whole genome shotgun (WGS) entry which is preliminary data.</text>
</comment>
<gene>
    <name evidence="1" type="ORF">B0G62_10480</name>
</gene>
<evidence type="ECO:0000313" key="2">
    <source>
        <dbReference type="Proteomes" id="UP000237381"/>
    </source>
</evidence>
<protein>
    <submittedName>
        <fullName evidence="1">Uncharacterized protein DUF1052</fullName>
    </submittedName>
</protein>
<accession>A0A2S4MDE2</accession>
<organism evidence="1 2">
    <name type="scientific">Paraburkholderia eburnea</name>
    <dbReference type="NCBI Taxonomy" id="1189126"/>
    <lineage>
        <taxon>Bacteria</taxon>
        <taxon>Pseudomonadati</taxon>
        <taxon>Pseudomonadota</taxon>
        <taxon>Betaproteobacteria</taxon>
        <taxon>Burkholderiales</taxon>
        <taxon>Burkholderiaceae</taxon>
        <taxon>Paraburkholderia</taxon>
    </lineage>
</organism>
<dbReference type="Proteomes" id="UP000237381">
    <property type="component" value="Unassembled WGS sequence"/>
</dbReference>
<keyword evidence="2" id="KW-1185">Reference proteome</keyword>
<dbReference type="EMBL" id="PQGA01000004">
    <property type="protein sequence ID" value="POR52783.1"/>
    <property type="molecule type" value="Genomic_DNA"/>
</dbReference>
<name>A0A2S4MDE2_9BURK</name>
<evidence type="ECO:0000313" key="1">
    <source>
        <dbReference type="EMBL" id="POR52783.1"/>
    </source>
</evidence>
<proteinExistence type="predicted"/>
<dbReference type="OrthoDB" id="9087770at2"/>
<dbReference type="RefSeq" id="WP_146055246.1">
    <property type="nucleotide sequence ID" value="NZ_PQGA01000004.1"/>
</dbReference>
<dbReference type="AlphaFoldDB" id="A0A2S4MDE2"/>
<sequence length="194" mass="21935">MAKHENATAGVGTPAGPHARQFNAGLIECAIRRHVDHRANTLIPEASIRYPLGKSMGEYRADFVVVTRAGYATELEVKISLADWRKDLAKPKWVGMPAWITRFIYVVPEQLGIPEWVPERAGIWHVKPTRVQSTSTSLDGYTIVVARAPHVNGREKLPAAVLGTWHKNLYYRYWEQRMDAQSRIARHIREGVTS</sequence>
<reference evidence="1 2" key="1">
    <citation type="submission" date="2018-01" db="EMBL/GenBank/DDBJ databases">
        <title>Genomic Encyclopedia of Type Strains, Phase III (KMG-III): the genomes of soil and plant-associated and newly described type strains.</title>
        <authorList>
            <person name="Whitman W."/>
        </authorList>
    </citation>
    <scope>NUCLEOTIDE SEQUENCE [LARGE SCALE GENOMIC DNA]</scope>
    <source>
        <strain evidence="1 2">JCM 18070</strain>
    </source>
</reference>